<dbReference type="RefSeq" id="WP_123128973.1">
    <property type="nucleotide sequence ID" value="NZ_RJJD01000021.1"/>
</dbReference>
<keyword evidence="2" id="KW-1185">Reference proteome</keyword>
<dbReference type="OrthoDB" id="9868582at2"/>
<accession>A0A3M9MAS2</accession>
<name>A0A3M9MAS2_9BACT</name>
<gene>
    <name evidence="1" type="ORF">EFB08_21205</name>
</gene>
<proteinExistence type="predicted"/>
<organism evidence="1 2">
    <name type="scientific">Rufibacter latericius</name>
    <dbReference type="NCBI Taxonomy" id="2487040"/>
    <lineage>
        <taxon>Bacteria</taxon>
        <taxon>Pseudomonadati</taxon>
        <taxon>Bacteroidota</taxon>
        <taxon>Cytophagia</taxon>
        <taxon>Cytophagales</taxon>
        <taxon>Hymenobacteraceae</taxon>
        <taxon>Rufibacter</taxon>
    </lineage>
</organism>
<evidence type="ECO:0000313" key="1">
    <source>
        <dbReference type="EMBL" id="RNI22616.1"/>
    </source>
</evidence>
<comment type="caution">
    <text evidence="1">The sequence shown here is derived from an EMBL/GenBank/DDBJ whole genome shotgun (WGS) entry which is preliminary data.</text>
</comment>
<protein>
    <submittedName>
        <fullName evidence="1">Uncharacterized protein</fullName>
    </submittedName>
</protein>
<dbReference type="EMBL" id="RJJD01000021">
    <property type="protein sequence ID" value="RNI22616.1"/>
    <property type="molecule type" value="Genomic_DNA"/>
</dbReference>
<sequence>MDLQNFDLNALTILLNASTRNPELKSAIESEIQRRMAENNKYSREYIFQVSMMQKHAIQVYFIPTTDAYKKYGEYVTVEMILSDEEIGEMVKNISSKPPINTSGQVKAKVLSSFDLSEEQIKLLETEGFHTSEILKTQHL</sequence>
<evidence type="ECO:0000313" key="2">
    <source>
        <dbReference type="Proteomes" id="UP000272117"/>
    </source>
</evidence>
<dbReference type="AlphaFoldDB" id="A0A3M9MAS2"/>
<reference evidence="1 2" key="1">
    <citation type="submission" date="2018-11" db="EMBL/GenBank/DDBJ databases">
        <title>Rufibacter latericius sp. nov., isolated from water in Baiyang Lake.</title>
        <authorList>
            <person name="Yang Y."/>
        </authorList>
    </citation>
    <scope>NUCLEOTIDE SEQUENCE [LARGE SCALE GENOMIC DNA]</scope>
    <source>
        <strain evidence="1 2">R-22-1c-1</strain>
    </source>
</reference>
<dbReference type="Proteomes" id="UP000272117">
    <property type="component" value="Unassembled WGS sequence"/>
</dbReference>